<dbReference type="AlphaFoldDB" id="A0A553MWN1"/>
<evidence type="ECO:0000313" key="2">
    <source>
        <dbReference type="Proteomes" id="UP000316079"/>
    </source>
</evidence>
<accession>A0A553MWN1</accession>
<sequence>MAVTAQVMDSYTKGLREAFKQRLAISGISLESWSEEHELDLEKFITDSSIRLLVVYHESFSGLHVDLAMPARVVEQMCYFMRAQDIIITEETFRSSLQFGYVRRGSTAGLLRLMSGIHTPQVTLGNTWPETIKNQYSAELHRYLTKLT</sequence>
<organism evidence="1 2">
    <name type="scientific">Danionella cerebrum</name>
    <dbReference type="NCBI Taxonomy" id="2873325"/>
    <lineage>
        <taxon>Eukaryota</taxon>
        <taxon>Metazoa</taxon>
        <taxon>Chordata</taxon>
        <taxon>Craniata</taxon>
        <taxon>Vertebrata</taxon>
        <taxon>Euteleostomi</taxon>
        <taxon>Actinopterygii</taxon>
        <taxon>Neopterygii</taxon>
        <taxon>Teleostei</taxon>
        <taxon>Ostariophysi</taxon>
        <taxon>Cypriniformes</taxon>
        <taxon>Danionidae</taxon>
        <taxon>Danioninae</taxon>
        <taxon>Danionella</taxon>
    </lineage>
</organism>
<dbReference type="EMBL" id="SRMA01027232">
    <property type="protein sequence ID" value="TRY57596.1"/>
    <property type="molecule type" value="Genomic_DNA"/>
</dbReference>
<dbReference type="Proteomes" id="UP000316079">
    <property type="component" value="Unassembled WGS sequence"/>
</dbReference>
<reference evidence="1 2" key="1">
    <citation type="journal article" date="2019" name="Sci. Data">
        <title>Hybrid genome assembly and annotation of Danionella translucida.</title>
        <authorList>
            <person name="Kadobianskyi M."/>
            <person name="Schulze L."/>
            <person name="Schuelke M."/>
            <person name="Judkewitz B."/>
        </authorList>
    </citation>
    <scope>NUCLEOTIDE SEQUENCE [LARGE SCALE GENOMIC DNA]</scope>
    <source>
        <strain evidence="1 2">Bolton</strain>
    </source>
</reference>
<protein>
    <submittedName>
        <fullName evidence="1">Uncharacterized protein</fullName>
    </submittedName>
</protein>
<dbReference type="OrthoDB" id="286107at2759"/>
<keyword evidence="2" id="KW-1185">Reference proteome</keyword>
<comment type="caution">
    <text evidence="1">The sequence shown here is derived from an EMBL/GenBank/DDBJ whole genome shotgun (WGS) entry which is preliminary data.</text>
</comment>
<proteinExistence type="predicted"/>
<name>A0A553MWN1_9TELE</name>
<evidence type="ECO:0000313" key="1">
    <source>
        <dbReference type="EMBL" id="TRY57596.1"/>
    </source>
</evidence>
<dbReference type="STRING" id="623744.A0A553MWN1"/>
<gene>
    <name evidence="1" type="ORF">DNTS_032179</name>
</gene>
<feature type="non-terminal residue" evidence="1">
    <location>
        <position position="148"/>
    </location>
</feature>